<evidence type="ECO:0000256" key="12">
    <source>
        <dbReference type="ARBA" id="ARBA00047899"/>
    </source>
</evidence>
<reference evidence="17" key="1">
    <citation type="journal article" date="2021" name="Front. Plant Sci.">
        <title>Chromosome-Scale Genome Assembly for Chinese Sour Jujube and Insights Into Its Genome Evolution and Domestication Signature.</title>
        <authorList>
            <person name="Shen L.-Y."/>
            <person name="Luo H."/>
            <person name="Wang X.-L."/>
            <person name="Wang X.-M."/>
            <person name="Qiu X.-J."/>
            <person name="Liu H."/>
            <person name="Zhou S.-S."/>
            <person name="Jia K.-H."/>
            <person name="Nie S."/>
            <person name="Bao Y.-T."/>
            <person name="Zhang R.-G."/>
            <person name="Yun Q.-Z."/>
            <person name="Chai Y.-H."/>
            <person name="Lu J.-Y."/>
            <person name="Li Y."/>
            <person name="Zhao S.-W."/>
            <person name="Mao J.-F."/>
            <person name="Jia S.-G."/>
            <person name="Mao Y.-M."/>
        </authorList>
    </citation>
    <scope>NUCLEOTIDE SEQUENCE</scope>
    <source>
        <strain evidence="17">AT0</strain>
        <tissue evidence="17">Leaf</tissue>
    </source>
</reference>
<proteinExistence type="predicted"/>
<accession>A0A978U8H0</accession>
<dbReference type="GO" id="GO:0005524">
    <property type="term" value="F:ATP binding"/>
    <property type="evidence" value="ECO:0007669"/>
    <property type="project" value="UniProtKB-KW"/>
</dbReference>
<dbReference type="GO" id="GO:0005886">
    <property type="term" value="C:plasma membrane"/>
    <property type="evidence" value="ECO:0007669"/>
    <property type="project" value="UniProtKB-SubCell"/>
</dbReference>
<keyword evidence="8" id="KW-0418">Kinase</keyword>
<comment type="catalytic activity">
    <reaction evidence="12">
        <text>L-threonyl-[protein] + ATP = O-phospho-L-threonyl-[protein] + ADP + H(+)</text>
        <dbReference type="Rhea" id="RHEA:46608"/>
        <dbReference type="Rhea" id="RHEA-COMP:11060"/>
        <dbReference type="Rhea" id="RHEA-COMP:11605"/>
        <dbReference type="ChEBI" id="CHEBI:15378"/>
        <dbReference type="ChEBI" id="CHEBI:30013"/>
        <dbReference type="ChEBI" id="CHEBI:30616"/>
        <dbReference type="ChEBI" id="CHEBI:61977"/>
        <dbReference type="ChEBI" id="CHEBI:456216"/>
        <dbReference type="EC" id="2.7.11.1"/>
    </reaction>
</comment>
<evidence type="ECO:0000256" key="3">
    <source>
        <dbReference type="ARBA" id="ARBA00022475"/>
    </source>
</evidence>
<dbReference type="SUPFAM" id="SSF56112">
    <property type="entry name" value="Protein kinase-like (PK-like)"/>
    <property type="match status" value="1"/>
</dbReference>
<comment type="caution">
    <text evidence="17">The sequence shown here is derived from an EMBL/GenBank/DDBJ whole genome shotgun (WGS) entry which is preliminary data.</text>
</comment>
<feature type="signal peptide" evidence="15">
    <location>
        <begin position="1"/>
        <end position="25"/>
    </location>
</feature>
<name>A0A978U8H0_ZIZJJ</name>
<evidence type="ECO:0000256" key="11">
    <source>
        <dbReference type="ARBA" id="ARBA00023136"/>
    </source>
</evidence>
<keyword evidence="4" id="KW-0723">Serine/threonine-protein kinase</keyword>
<dbReference type="InterPro" id="IPR043891">
    <property type="entry name" value="SPARK"/>
</dbReference>
<organism evidence="17 18">
    <name type="scientific">Ziziphus jujuba var. spinosa</name>
    <dbReference type="NCBI Taxonomy" id="714518"/>
    <lineage>
        <taxon>Eukaryota</taxon>
        <taxon>Viridiplantae</taxon>
        <taxon>Streptophyta</taxon>
        <taxon>Embryophyta</taxon>
        <taxon>Tracheophyta</taxon>
        <taxon>Spermatophyta</taxon>
        <taxon>Magnoliopsida</taxon>
        <taxon>eudicotyledons</taxon>
        <taxon>Gunneridae</taxon>
        <taxon>Pentapetalae</taxon>
        <taxon>rosids</taxon>
        <taxon>fabids</taxon>
        <taxon>Rosales</taxon>
        <taxon>Rhamnaceae</taxon>
        <taxon>Paliureae</taxon>
        <taxon>Ziziphus</taxon>
    </lineage>
</organism>
<evidence type="ECO:0000256" key="14">
    <source>
        <dbReference type="SAM" id="Phobius"/>
    </source>
</evidence>
<dbReference type="InterPro" id="IPR000719">
    <property type="entry name" value="Prot_kinase_dom"/>
</dbReference>
<keyword evidence="9" id="KW-0067">ATP-binding</keyword>
<feature type="transmembrane region" description="Helical" evidence="14">
    <location>
        <begin position="243"/>
        <end position="265"/>
    </location>
</feature>
<comment type="subcellular location">
    <subcellularLocation>
        <location evidence="1">Cell membrane</location>
        <topology evidence="1">Single-pass membrane protein</topology>
    </subcellularLocation>
</comment>
<dbReference type="PROSITE" id="PS50011">
    <property type="entry name" value="PROTEIN_KINASE_DOM"/>
    <property type="match status" value="1"/>
</dbReference>
<evidence type="ECO:0000256" key="9">
    <source>
        <dbReference type="ARBA" id="ARBA00022840"/>
    </source>
</evidence>
<keyword evidence="6 14" id="KW-0812">Transmembrane</keyword>
<sequence length="496" mass="55223">MKFREQVLLMMFAIVFFTIQTFVLSQSDSDAGCVLDIHSTLSGNDSDCVAGNWGGFVEDTCCGEVFYDYLYALAKWANQTQRLFLTATEQNNCLLLIKGSEKDVFVCGIEKLTSGAGGCSDYTVNDVLNNLGNTLTNFDEDCNLSGSAGSTDEACSLCMKRWKEIVGSSSDNGRNSMKDEAKVCSFAVLVAITSRRTGYKNWIQALYQCLGYQDFVMAIFDLSFEELHIDRNSITFIGDYKGLSILAGGIAGITLILLALIWILCKKGIKERFSTAREITDVSDDSQPDETSCLKIPRKEVYSATDNLNASNFIGQGVAGKVYKGVLSNGQHVAVKHIIKDGYIDTFIREVRSLSNVRHQNLVALLGYCEDKEECFLVYELCHNGNLSEWLFGKDKFLPWIHRLQIAIDSAKGVCFLHSYPEGCIVHRDIKARLLADGRNIEEFADPKLSSEYSMEAFDLVFKLALSCTGLKQQRPSMEQVVQKLEKALNISTQFN</sequence>
<evidence type="ECO:0000256" key="13">
    <source>
        <dbReference type="ARBA" id="ARBA00048679"/>
    </source>
</evidence>
<dbReference type="Gene3D" id="3.30.200.20">
    <property type="entry name" value="Phosphorylase Kinase, domain 1"/>
    <property type="match status" value="1"/>
</dbReference>
<dbReference type="Pfam" id="PF19160">
    <property type="entry name" value="SPARK"/>
    <property type="match status" value="1"/>
</dbReference>
<evidence type="ECO:0000256" key="6">
    <source>
        <dbReference type="ARBA" id="ARBA00022692"/>
    </source>
</evidence>
<dbReference type="Pfam" id="PF07714">
    <property type="entry name" value="PK_Tyr_Ser-Thr"/>
    <property type="match status" value="1"/>
</dbReference>
<evidence type="ECO:0000256" key="1">
    <source>
        <dbReference type="ARBA" id="ARBA00004162"/>
    </source>
</evidence>
<keyword evidence="5" id="KW-0808">Transferase</keyword>
<evidence type="ECO:0000256" key="10">
    <source>
        <dbReference type="ARBA" id="ARBA00022989"/>
    </source>
</evidence>
<dbReference type="EC" id="2.7.11.1" evidence="2"/>
<evidence type="ECO:0000259" key="16">
    <source>
        <dbReference type="PROSITE" id="PS50011"/>
    </source>
</evidence>
<dbReference type="PANTHER" id="PTHR47982:SF57">
    <property type="entry name" value="PROTEIN KINASE DOMAIN-CONTAINING PROTEIN"/>
    <property type="match status" value="1"/>
</dbReference>
<evidence type="ECO:0000256" key="4">
    <source>
        <dbReference type="ARBA" id="ARBA00022527"/>
    </source>
</evidence>
<dbReference type="PANTHER" id="PTHR47982">
    <property type="entry name" value="PROLINE-RICH RECEPTOR-LIKE PROTEIN KINASE PERK4"/>
    <property type="match status" value="1"/>
</dbReference>
<dbReference type="InterPro" id="IPR011009">
    <property type="entry name" value="Kinase-like_dom_sf"/>
</dbReference>
<evidence type="ECO:0000256" key="15">
    <source>
        <dbReference type="SAM" id="SignalP"/>
    </source>
</evidence>
<evidence type="ECO:0000313" key="17">
    <source>
        <dbReference type="EMBL" id="KAH7510748.1"/>
    </source>
</evidence>
<dbReference type="EMBL" id="JAEACU010000380">
    <property type="protein sequence ID" value="KAH7510748.1"/>
    <property type="molecule type" value="Genomic_DNA"/>
</dbReference>
<keyword evidence="7" id="KW-0547">Nucleotide-binding</keyword>
<keyword evidence="11 14" id="KW-0472">Membrane</keyword>
<dbReference type="Gene3D" id="1.10.510.10">
    <property type="entry name" value="Transferase(Phosphotransferase) domain 1"/>
    <property type="match status" value="1"/>
</dbReference>
<comment type="catalytic activity">
    <reaction evidence="13">
        <text>L-seryl-[protein] + ATP = O-phospho-L-seryl-[protein] + ADP + H(+)</text>
        <dbReference type="Rhea" id="RHEA:17989"/>
        <dbReference type="Rhea" id="RHEA-COMP:9863"/>
        <dbReference type="Rhea" id="RHEA-COMP:11604"/>
        <dbReference type="ChEBI" id="CHEBI:15378"/>
        <dbReference type="ChEBI" id="CHEBI:29999"/>
        <dbReference type="ChEBI" id="CHEBI:30616"/>
        <dbReference type="ChEBI" id="CHEBI:83421"/>
        <dbReference type="ChEBI" id="CHEBI:456216"/>
        <dbReference type="EC" id="2.7.11.1"/>
    </reaction>
</comment>
<keyword evidence="10 14" id="KW-1133">Transmembrane helix</keyword>
<keyword evidence="3" id="KW-1003">Cell membrane</keyword>
<feature type="chain" id="PRO_5037961854" description="non-specific serine/threonine protein kinase" evidence="15">
    <location>
        <begin position="26"/>
        <end position="496"/>
    </location>
</feature>
<dbReference type="GO" id="GO:0004674">
    <property type="term" value="F:protein serine/threonine kinase activity"/>
    <property type="evidence" value="ECO:0007669"/>
    <property type="project" value="UniProtKB-KW"/>
</dbReference>
<dbReference type="Proteomes" id="UP000813462">
    <property type="component" value="Unassembled WGS sequence"/>
</dbReference>
<evidence type="ECO:0000256" key="2">
    <source>
        <dbReference type="ARBA" id="ARBA00012513"/>
    </source>
</evidence>
<gene>
    <name evidence="17" type="ORF">FEM48_ZijujUnG0098300</name>
</gene>
<dbReference type="InterPro" id="IPR001245">
    <property type="entry name" value="Ser-Thr/Tyr_kinase_cat_dom"/>
</dbReference>
<evidence type="ECO:0000313" key="18">
    <source>
        <dbReference type="Proteomes" id="UP000813462"/>
    </source>
</evidence>
<dbReference type="AlphaFoldDB" id="A0A978U8H0"/>
<evidence type="ECO:0000256" key="5">
    <source>
        <dbReference type="ARBA" id="ARBA00022679"/>
    </source>
</evidence>
<dbReference type="InterPro" id="IPR047117">
    <property type="entry name" value="PERK1-13-like"/>
</dbReference>
<feature type="domain" description="Protein kinase" evidence="16">
    <location>
        <begin position="308"/>
        <end position="496"/>
    </location>
</feature>
<evidence type="ECO:0000256" key="8">
    <source>
        <dbReference type="ARBA" id="ARBA00022777"/>
    </source>
</evidence>
<dbReference type="FunFam" id="3.30.200.20:FF:000608">
    <property type="entry name" value="Serine/threonine kinase protein"/>
    <property type="match status" value="1"/>
</dbReference>
<keyword evidence="15" id="KW-0732">Signal</keyword>
<protein>
    <recommendedName>
        <fullName evidence="2">non-specific serine/threonine protein kinase</fullName>
        <ecNumber evidence="2">2.7.11.1</ecNumber>
    </recommendedName>
</protein>
<evidence type="ECO:0000256" key="7">
    <source>
        <dbReference type="ARBA" id="ARBA00022741"/>
    </source>
</evidence>